<protein>
    <submittedName>
        <fullName evidence="1">Uncharacterized protein</fullName>
    </submittedName>
</protein>
<organism evidence="1 2">
    <name type="scientific">Pseudomonas putida</name>
    <name type="common">Arthrobacter siderocapsulatus</name>
    <dbReference type="NCBI Taxonomy" id="303"/>
    <lineage>
        <taxon>Bacteria</taxon>
        <taxon>Pseudomonadati</taxon>
        <taxon>Pseudomonadota</taxon>
        <taxon>Gammaproteobacteria</taxon>
        <taxon>Pseudomonadales</taxon>
        <taxon>Pseudomonadaceae</taxon>
        <taxon>Pseudomonas</taxon>
    </lineage>
</organism>
<dbReference type="EMBL" id="AP015029">
    <property type="protein sequence ID" value="BAW26061.1"/>
    <property type="molecule type" value="Genomic_DNA"/>
</dbReference>
<name>A0A1L7NKP5_PSEPU</name>
<sequence>MAVSSSTTTYRQLVASRFAKRPTLRQLLASEGFSVLADRYPWIVRNYPDLEGLERFTVLRAAPSEPPVQPLVPLLLEHYLNGRPMDLGAADQLSIAPPQPFYPQEQGANPASQPRITLDMAMLNQDFDTLLAALGDAFEQAQISFWAGTDGISERSNVRWLAHLLKASLLNGVERQGLDDTAKGTLYRLLENGADTPAVSGLQISLGMSGNTQSFTLADLVLFGPDQVLWCSPAGKVRRYVDATTFASALRDQLAQAYRFEAFSWAHRPLLGDPFEHQATAMLNSILERLGRLSLASFSTVEELEQTLDAVTDPASDISGQWLVNEAQPDIALPAWLASAAASDRLLYSDAVLRLCARQAQAGSKGSLDDIEPLDTYARRRLRERMQLDHPDQAPLDPDLLLIEISVVVPVSSTGPAVLRHLKRITLTEMAVVRLHTDLNEVASGLTYQGRQPEQAWMTLDYLQALVTEVDIGGQYPVHVAAQLQAFEHDPEQVQRFAREWRGNLAFTALKAKIDGQIGETACLAVVEFCLGKALPAEPLTFSPLVLQPFKGAPEGDTVQGMFVLHVQASASYLLYRPLFAEQPLAEHASLDALMTQIQTNPQLQQNVLDWVDDENRAVYQNGGFLRPHLHPRMSKLAHWLGGGTAWTDAALESLRTPVTLVHEPWQGDLDIKLHEARVQALLLLASRQTVSNSQQRWALAWQLGWMLFNATTPLLRGPAAAVAWVVAAVAALKDDLSALTQGTPEAQALAVTDLLANVAMLLIHDVGSVTPEPPSARLQGPLPRLESLEARPSAAAAWREAPDEGAWQSPVPTQTHVTLLSWGDNQRLGNLPAPTRQALGQLQANISLQGRTVQRQGRLRGLYAIEDRYYVKLHEVAYEVLESETGLRIIGPPQNVDEWQARWGGNPDGYHIVGRQRSYGPWLTRRNDTWVLDLALAGGMPKSRQQIIAQNQQQFDSLNQAVSANHNALKKIKPLLDANQQLMTDYDAEANAFGKALARAGGQAAMDEHLQQQNRDLAARRLELMPQIRTISLCLEKQASLLQTNASLLRQLMEPRFARLDPLGTARRSLGVLSETQVENDILLLRRLLEQSDHQGLEQKSVGLKKVPVTDEQKQRHVSFRQAVRDTLDIVSRLRTVSERLDTLLPRMLEDPLITFPNKDKKAKVEAAIALRPYSTLVIRAQQLSDMAYLLLDKTRLTEQVAIDLLPVQQSLDSRQFSQTVWTHDGIATANLPQEEQAALLGDALREYETTLGKAQYLQSFEHPAIDQTILQAYIEELSVLVHITESQLASALVNVDSGASPAPAPVMYRVHPRKSMVIRTAQGRRLLVDRAQGSNRAVQHDPVTQQPASTFEQRDGEWFELAPAEPPVALDTSELRQRATSLLASREERIAKAARHIHEPNALSNLMDWHIEDMLEIAVKIKGIKDDPRLAALTGELREAVAYVRAEKQRLLTQSYLTTHHPDATALRYLHEQQRLQITPTVARKPTRRADDFLDVYEIRDTHAPAAVLWEAHFHYRSKQASALDFAKGHLKFWEPRSLEREEQLKQATTAERIKIYRGDLKREDVADIIPFPAD</sequence>
<reference evidence="1 2" key="1">
    <citation type="submission" date="2015-11" db="EMBL/GenBank/DDBJ databases">
        <title>Complete genome sequencing of a biphenyl-degrading bacterium, Pseudomonas putida KF715 (=NBRC110667).</title>
        <authorList>
            <person name="Suenaga H."/>
            <person name="Fujihara N."/>
            <person name="Watanabe T."/>
            <person name="Hirose J."/>
            <person name="Kimura N."/>
            <person name="Yamazoe A."/>
            <person name="Hosoyama A."/>
            <person name="Shimodaira J."/>
            <person name="Furukawa K."/>
        </authorList>
    </citation>
    <scope>NUCLEOTIDE SEQUENCE [LARGE SCALE GENOMIC DNA]</scope>
    <source>
        <strain evidence="1 2">KF715</strain>
    </source>
</reference>
<evidence type="ECO:0000313" key="1">
    <source>
        <dbReference type="EMBL" id="BAW26061.1"/>
    </source>
</evidence>
<accession>A0A1L7NKP5</accession>
<evidence type="ECO:0000313" key="2">
    <source>
        <dbReference type="Proteomes" id="UP000218731"/>
    </source>
</evidence>
<dbReference type="RefSeq" id="WP_096426863.1">
    <property type="nucleotide sequence ID" value="NZ_AP015029.1"/>
</dbReference>
<proteinExistence type="predicted"/>
<gene>
    <name evidence="1" type="ORF">KF715C_ch54880</name>
</gene>
<dbReference type="Proteomes" id="UP000218731">
    <property type="component" value="Chromosome 1"/>
</dbReference>